<protein>
    <submittedName>
        <fullName evidence="7">TonB-dependent receptor</fullName>
    </submittedName>
</protein>
<feature type="domain" description="TonB-dependent receptor-like beta-barrel" evidence="5">
    <location>
        <begin position="386"/>
        <end position="865"/>
    </location>
</feature>
<sequence>MVRLKMRALTPSRRYLSFARLTFYFILSVPFLAYAEQQTQPSRTKVSIKGLETIEIRGFRDSAVKSLSEKRHHDGVSEVINAEDIGQFPDKNVAEALQRLTGISLFRAQGEGERIGVRGTTAEQNRTYLNGQYLASSDWWISSLPSRGFNFTLLPSEIVHSVSVLKTPQAKHDEGSLGGAINITTPSPLDNYAPRTVLAAQLQYNDLSRAFDPQFTLHSEWQNPAHTLGVIVSYTHNQRSVRRDGLESWGWDERHFSQQGTRLYPLLEEQNPAQSIQLWSPGGGGSAVFQQQRELNTLMIAAQYVPNPRWRFALTSLYSHLDADNTNQNFLWQPSNVYARGGHLSDYHVIDNVLAYGAYTQVPADNPSSQPFNTAMEAIWRDSAIATTSNTLTATWQRGLWQAQYQLGMSRGSGGTREDHTTQFSANTAFRVDTRQRQNIIAEYEVAATDAQQWLLSDIRNDAQDAEDEQWYTQLDITRALDHSVMNKIELGIKARDHQRSFTRRRSIGGDYTGLAGDLGWRLSQFSAPFPEHYLRHIGSSDTLKRYAYADTQALARQYRSIDFHHYEERPSRFEINERSLAGYTQLHIGADAWQGNLGVRLVATEQQAEAYAGPVHSGRTQSVANASTVQLGQWQQSRRRYWDFLPSLNLSSHLSDNLLLRLGAARVMSRPQYHHLMPSTNYNVTQAQGQGGNPQLDPYRANQFDAALEWYFNDIGLLSGTVFMKDVASFIEFERRQEEHEGILMTIDRPTNGAGGTITGAELALQHEFWYGFGVLANYTYVQGSREAHSAGTLNAIPGTSKHSVNFSVYYQQPLFDVRLAYNYRTRYATGVGETFMDNYGQLDASVRVNLTEQLQLNLDVINLNNEITYLYERSHLAPTGIYENGRRFYTGLRYTF</sequence>
<dbReference type="NCBIfam" id="TIGR01782">
    <property type="entry name" value="TonB-Xanth-Caul"/>
    <property type="match status" value="1"/>
</dbReference>
<dbReference type="Proteomes" id="UP000305874">
    <property type="component" value="Unassembled WGS sequence"/>
</dbReference>
<dbReference type="Pfam" id="PF07715">
    <property type="entry name" value="Plug"/>
    <property type="match status" value="1"/>
</dbReference>
<dbReference type="InterPro" id="IPR010104">
    <property type="entry name" value="TonB_rcpt_bac"/>
</dbReference>
<dbReference type="Gene3D" id="2.170.130.10">
    <property type="entry name" value="TonB-dependent receptor, plug domain"/>
    <property type="match status" value="1"/>
</dbReference>
<dbReference type="GO" id="GO:0009279">
    <property type="term" value="C:cell outer membrane"/>
    <property type="evidence" value="ECO:0007669"/>
    <property type="project" value="UniProtKB-SubCell"/>
</dbReference>
<name>A0A5S3Z324_9GAMM</name>
<keyword evidence="3" id="KW-0998">Cell outer membrane</keyword>
<evidence type="ECO:0000256" key="3">
    <source>
        <dbReference type="ARBA" id="ARBA00023237"/>
    </source>
</evidence>
<dbReference type="InterPro" id="IPR000531">
    <property type="entry name" value="Beta-barrel_TonB"/>
</dbReference>
<reference evidence="7 8" key="1">
    <citation type="submission" date="2017-12" db="EMBL/GenBank/DDBJ databases">
        <authorList>
            <person name="Paulsen S."/>
            <person name="Gram L.K."/>
        </authorList>
    </citation>
    <scope>NUCLEOTIDE SEQUENCE [LARGE SCALE GENOMIC DNA]</scope>
    <source>
        <strain evidence="7 8">S2897</strain>
    </source>
</reference>
<dbReference type="InterPro" id="IPR037066">
    <property type="entry name" value="Plug_dom_sf"/>
</dbReference>
<dbReference type="PANTHER" id="PTHR40980:SF3">
    <property type="entry name" value="TONB-DEPENDENT RECEPTOR-LIKE BETA-BARREL DOMAIN-CONTAINING PROTEIN"/>
    <property type="match status" value="1"/>
</dbReference>
<evidence type="ECO:0000313" key="7">
    <source>
        <dbReference type="EMBL" id="TMP86618.1"/>
    </source>
</evidence>
<proteinExistence type="inferred from homology"/>
<comment type="subcellular location">
    <subcellularLocation>
        <location evidence="1 4">Cell outer membrane</location>
    </subcellularLocation>
</comment>
<dbReference type="SUPFAM" id="SSF56935">
    <property type="entry name" value="Porins"/>
    <property type="match status" value="1"/>
</dbReference>
<dbReference type="EMBL" id="PNCG01000013">
    <property type="protein sequence ID" value="TMP86618.1"/>
    <property type="molecule type" value="Genomic_DNA"/>
</dbReference>
<keyword evidence="2 4" id="KW-0472">Membrane</keyword>
<dbReference type="InterPro" id="IPR036942">
    <property type="entry name" value="Beta-barrel_TonB_sf"/>
</dbReference>
<dbReference type="Pfam" id="PF00593">
    <property type="entry name" value="TonB_dep_Rec_b-barrel"/>
    <property type="match status" value="1"/>
</dbReference>
<gene>
    <name evidence="7" type="ORF">CWC05_12520</name>
</gene>
<dbReference type="PANTHER" id="PTHR40980">
    <property type="entry name" value="PLUG DOMAIN-CONTAINING PROTEIN"/>
    <property type="match status" value="1"/>
</dbReference>
<evidence type="ECO:0000259" key="6">
    <source>
        <dbReference type="Pfam" id="PF07715"/>
    </source>
</evidence>
<evidence type="ECO:0000313" key="8">
    <source>
        <dbReference type="Proteomes" id="UP000305874"/>
    </source>
</evidence>
<evidence type="ECO:0000256" key="2">
    <source>
        <dbReference type="ARBA" id="ARBA00023136"/>
    </source>
</evidence>
<keyword evidence="7" id="KW-0675">Receptor</keyword>
<comment type="similarity">
    <text evidence="4">Belongs to the TonB-dependent receptor family.</text>
</comment>
<evidence type="ECO:0000256" key="1">
    <source>
        <dbReference type="ARBA" id="ARBA00004442"/>
    </source>
</evidence>
<accession>A0A5S3Z324</accession>
<dbReference type="InterPro" id="IPR012910">
    <property type="entry name" value="Plug_dom"/>
</dbReference>
<organism evidence="7 8">
    <name type="scientific">Pseudoalteromonas ruthenica</name>
    <dbReference type="NCBI Taxonomy" id="151081"/>
    <lineage>
        <taxon>Bacteria</taxon>
        <taxon>Pseudomonadati</taxon>
        <taxon>Pseudomonadota</taxon>
        <taxon>Gammaproteobacteria</taxon>
        <taxon>Alteromonadales</taxon>
        <taxon>Pseudoalteromonadaceae</taxon>
        <taxon>Pseudoalteromonas</taxon>
    </lineage>
</organism>
<comment type="caution">
    <text evidence="7">The sequence shown here is derived from an EMBL/GenBank/DDBJ whole genome shotgun (WGS) entry which is preliminary data.</text>
</comment>
<dbReference type="CDD" id="cd01347">
    <property type="entry name" value="ligand_gated_channel"/>
    <property type="match status" value="1"/>
</dbReference>
<evidence type="ECO:0000256" key="4">
    <source>
        <dbReference type="RuleBase" id="RU003357"/>
    </source>
</evidence>
<reference evidence="8" key="2">
    <citation type="submission" date="2019-06" db="EMBL/GenBank/DDBJ databases">
        <title>Co-occurence of chitin degradation, pigmentation and bioactivity in marine Pseudoalteromonas.</title>
        <authorList>
            <person name="Sonnenschein E.C."/>
            <person name="Bech P.K."/>
        </authorList>
    </citation>
    <scope>NUCLEOTIDE SEQUENCE [LARGE SCALE GENOMIC DNA]</scope>
    <source>
        <strain evidence="8">S2897</strain>
    </source>
</reference>
<evidence type="ECO:0000259" key="5">
    <source>
        <dbReference type="Pfam" id="PF00593"/>
    </source>
</evidence>
<feature type="domain" description="TonB-dependent receptor plug" evidence="6">
    <location>
        <begin position="75"/>
        <end position="180"/>
    </location>
</feature>
<dbReference type="AlphaFoldDB" id="A0A5S3Z324"/>
<keyword evidence="4" id="KW-0798">TonB box</keyword>
<dbReference type="Gene3D" id="2.40.170.20">
    <property type="entry name" value="TonB-dependent receptor, beta-barrel domain"/>
    <property type="match status" value="1"/>
</dbReference>